<dbReference type="SMART" id="SM00354">
    <property type="entry name" value="HTH_LACI"/>
    <property type="match status" value="1"/>
</dbReference>
<keyword evidence="3" id="KW-0804">Transcription</keyword>
<dbReference type="CDD" id="cd01392">
    <property type="entry name" value="HTH_LacI"/>
    <property type="match status" value="1"/>
</dbReference>
<organism evidence="6 7">
    <name type="scientific">Jiangella asiatica</name>
    <dbReference type="NCBI Taxonomy" id="2530372"/>
    <lineage>
        <taxon>Bacteria</taxon>
        <taxon>Bacillati</taxon>
        <taxon>Actinomycetota</taxon>
        <taxon>Actinomycetes</taxon>
        <taxon>Jiangellales</taxon>
        <taxon>Jiangellaceae</taxon>
        <taxon>Jiangella</taxon>
    </lineage>
</organism>
<dbReference type="Pfam" id="PF13377">
    <property type="entry name" value="Peripla_BP_3"/>
    <property type="match status" value="1"/>
</dbReference>
<dbReference type="Proteomes" id="UP000294739">
    <property type="component" value="Unassembled WGS sequence"/>
</dbReference>
<evidence type="ECO:0000256" key="1">
    <source>
        <dbReference type="ARBA" id="ARBA00023015"/>
    </source>
</evidence>
<dbReference type="PANTHER" id="PTHR30146">
    <property type="entry name" value="LACI-RELATED TRANSCRIPTIONAL REPRESSOR"/>
    <property type="match status" value="1"/>
</dbReference>
<evidence type="ECO:0000313" key="6">
    <source>
        <dbReference type="EMBL" id="TDE09275.1"/>
    </source>
</evidence>
<dbReference type="RefSeq" id="WP_131895756.1">
    <property type="nucleotide sequence ID" value="NZ_SMKZ01000019.1"/>
</dbReference>
<gene>
    <name evidence="6" type="ORF">E1269_14775</name>
</gene>
<feature type="domain" description="HTH lacI-type" evidence="5">
    <location>
        <begin position="2"/>
        <end position="56"/>
    </location>
</feature>
<dbReference type="SUPFAM" id="SSF47413">
    <property type="entry name" value="lambda repressor-like DNA-binding domains"/>
    <property type="match status" value="1"/>
</dbReference>
<comment type="caution">
    <text evidence="6">The sequence shown here is derived from an EMBL/GenBank/DDBJ whole genome shotgun (WGS) entry which is preliminary data.</text>
</comment>
<evidence type="ECO:0000313" key="7">
    <source>
        <dbReference type="Proteomes" id="UP000294739"/>
    </source>
</evidence>
<evidence type="ECO:0000256" key="4">
    <source>
        <dbReference type="SAM" id="MobiDB-lite"/>
    </source>
</evidence>
<keyword evidence="7" id="KW-1185">Reference proteome</keyword>
<dbReference type="InterPro" id="IPR028082">
    <property type="entry name" value="Peripla_BP_I"/>
</dbReference>
<dbReference type="CDD" id="cd06267">
    <property type="entry name" value="PBP1_LacI_sugar_binding-like"/>
    <property type="match status" value="1"/>
</dbReference>
<dbReference type="InterPro" id="IPR046335">
    <property type="entry name" value="LacI/GalR-like_sensor"/>
</dbReference>
<dbReference type="PANTHER" id="PTHR30146:SF153">
    <property type="entry name" value="LACTOSE OPERON REPRESSOR"/>
    <property type="match status" value="1"/>
</dbReference>
<accession>A0A4R5DF65</accession>
<dbReference type="Gene3D" id="1.10.260.40">
    <property type="entry name" value="lambda repressor-like DNA-binding domains"/>
    <property type="match status" value="1"/>
</dbReference>
<dbReference type="InterPro" id="IPR000843">
    <property type="entry name" value="HTH_LacI"/>
</dbReference>
<feature type="compositionally biased region" description="Polar residues" evidence="4">
    <location>
        <begin position="329"/>
        <end position="341"/>
    </location>
</feature>
<evidence type="ECO:0000256" key="2">
    <source>
        <dbReference type="ARBA" id="ARBA00023125"/>
    </source>
</evidence>
<dbReference type="Pfam" id="PF00356">
    <property type="entry name" value="LacI"/>
    <property type="match status" value="1"/>
</dbReference>
<sequence length="341" mass="37172">MVTQRDVAKLAGVSVRTVSNVVNDYTYVAEETRARVRQALDELGYRPNLLARGLARGRSGLIALVLPLDVPYFYELSEYVVVEAERRGYTILIDRTDGQATRERALVSRTDRSAIFDGIIFSPIGLGGPELRYRTADTPVVLLGEKPVGASLDRVQVDDVAAAEAATSHLIGLGRHRIAAVGQPVKARSQTAQHRTLGYQRALQAAGHEFDPDLVATVTDFHRADGALAMTRLLEARRPPDAVFCYNDLMALGALRTLLSKGYRVPEDVAVAGFDDIEDGRYSTPTLTTVAPDKQQIASQAMDLLIRRLDGDAGPPKTARAGWQLMPRESTSIRSNPGHSL</sequence>
<proteinExistence type="predicted"/>
<name>A0A4R5DF65_9ACTN</name>
<dbReference type="GO" id="GO:0000976">
    <property type="term" value="F:transcription cis-regulatory region binding"/>
    <property type="evidence" value="ECO:0007669"/>
    <property type="project" value="TreeGrafter"/>
</dbReference>
<keyword evidence="1" id="KW-0805">Transcription regulation</keyword>
<protein>
    <submittedName>
        <fullName evidence="6">LacI family transcriptional regulator</fullName>
    </submittedName>
</protein>
<reference evidence="6 7" key="1">
    <citation type="submission" date="2019-03" db="EMBL/GenBank/DDBJ databases">
        <title>Draft genome sequences of novel Actinobacteria.</title>
        <authorList>
            <person name="Sahin N."/>
            <person name="Ay H."/>
            <person name="Saygin H."/>
        </authorList>
    </citation>
    <scope>NUCLEOTIDE SEQUENCE [LARGE SCALE GENOMIC DNA]</scope>
    <source>
        <strain evidence="6 7">5K138</strain>
    </source>
</reference>
<dbReference type="OrthoDB" id="37081at2"/>
<dbReference type="EMBL" id="SMKZ01000019">
    <property type="protein sequence ID" value="TDE09275.1"/>
    <property type="molecule type" value="Genomic_DNA"/>
</dbReference>
<feature type="region of interest" description="Disordered" evidence="4">
    <location>
        <begin position="313"/>
        <end position="341"/>
    </location>
</feature>
<dbReference type="GO" id="GO:0003700">
    <property type="term" value="F:DNA-binding transcription factor activity"/>
    <property type="evidence" value="ECO:0007669"/>
    <property type="project" value="TreeGrafter"/>
</dbReference>
<dbReference type="Gene3D" id="3.40.50.2300">
    <property type="match status" value="2"/>
</dbReference>
<evidence type="ECO:0000259" key="5">
    <source>
        <dbReference type="PROSITE" id="PS50932"/>
    </source>
</evidence>
<dbReference type="PROSITE" id="PS50932">
    <property type="entry name" value="HTH_LACI_2"/>
    <property type="match status" value="1"/>
</dbReference>
<evidence type="ECO:0000256" key="3">
    <source>
        <dbReference type="ARBA" id="ARBA00023163"/>
    </source>
</evidence>
<dbReference type="InParanoid" id="A0A4R5DF65"/>
<keyword evidence="2" id="KW-0238">DNA-binding</keyword>
<dbReference type="SUPFAM" id="SSF53822">
    <property type="entry name" value="Periplasmic binding protein-like I"/>
    <property type="match status" value="1"/>
</dbReference>
<dbReference type="InterPro" id="IPR010982">
    <property type="entry name" value="Lambda_DNA-bd_dom_sf"/>
</dbReference>
<dbReference type="AlphaFoldDB" id="A0A4R5DF65"/>